<feature type="transmembrane region" description="Helical" evidence="5">
    <location>
        <begin position="165"/>
        <end position="185"/>
    </location>
</feature>
<protein>
    <submittedName>
        <fullName evidence="7">Amino acid transporter</fullName>
    </submittedName>
</protein>
<dbReference type="GO" id="GO:0055085">
    <property type="term" value="P:transmembrane transport"/>
    <property type="evidence" value="ECO:0007669"/>
    <property type="project" value="InterPro"/>
</dbReference>
<dbReference type="Proteomes" id="UP000587527">
    <property type="component" value="Unassembled WGS sequence"/>
</dbReference>
<keyword evidence="4 5" id="KW-0472">Membrane</keyword>
<feature type="transmembrane region" description="Helical" evidence="5">
    <location>
        <begin position="405"/>
        <end position="424"/>
    </location>
</feature>
<keyword evidence="2 5" id="KW-0812">Transmembrane</keyword>
<organism evidence="7 8">
    <name type="scientific">Allocatelliglobosispora scoriae</name>
    <dbReference type="NCBI Taxonomy" id="643052"/>
    <lineage>
        <taxon>Bacteria</taxon>
        <taxon>Bacillati</taxon>
        <taxon>Actinomycetota</taxon>
        <taxon>Actinomycetes</taxon>
        <taxon>Micromonosporales</taxon>
        <taxon>Micromonosporaceae</taxon>
        <taxon>Allocatelliglobosispora</taxon>
    </lineage>
</organism>
<name>A0A841BX13_9ACTN</name>
<feature type="transmembrane region" description="Helical" evidence="5">
    <location>
        <begin position="56"/>
        <end position="76"/>
    </location>
</feature>
<keyword evidence="3 5" id="KW-1133">Transmembrane helix</keyword>
<gene>
    <name evidence="7" type="ORF">F4553_006128</name>
</gene>
<feature type="transmembrane region" description="Helical" evidence="5">
    <location>
        <begin position="243"/>
        <end position="265"/>
    </location>
</feature>
<evidence type="ECO:0000256" key="3">
    <source>
        <dbReference type="ARBA" id="ARBA00022989"/>
    </source>
</evidence>
<dbReference type="EMBL" id="JACHMN010000003">
    <property type="protein sequence ID" value="MBB5872694.1"/>
    <property type="molecule type" value="Genomic_DNA"/>
</dbReference>
<dbReference type="InterPro" id="IPR004841">
    <property type="entry name" value="AA-permease/SLC12A_dom"/>
</dbReference>
<dbReference type="PIRSF" id="PIRSF006060">
    <property type="entry name" value="AA_transporter"/>
    <property type="match status" value="1"/>
</dbReference>
<dbReference type="RefSeq" id="WP_184842732.1">
    <property type="nucleotide sequence ID" value="NZ_JACHMN010000003.1"/>
</dbReference>
<feature type="transmembrane region" description="Helical" evidence="5">
    <location>
        <begin position="344"/>
        <end position="364"/>
    </location>
</feature>
<evidence type="ECO:0000259" key="6">
    <source>
        <dbReference type="Pfam" id="PF00324"/>
    </source>
</evidence>
<feature type="transmembrane region" description="Helical" evidence="5">
    <location>
        <begin position="430"/>
        <end position="451"/>
    </location>
</feature>
<keyword evidence="8" id="KW-1185">Reference proteome</keyword>
<evidence type="ECO:0000313" key="8">
    <source>
        <dbReference type="Proteomes" id="UP000587527"/>
    </source>
</evidence>
<evidence type="ECO:0000256" key="5">
    <source>
        <dbReference type="SAM" id="Phobius"/>
    </source>
</evidence>
<dbReference type="Pfam" id="PF00324">
    <property type="entry name" value="AA_permease"/>
    <property type="match status" value="1"/>
</dbReference>
<dbReference type="AlphaFoldDB" id="A0A841BX13"/>
<comment type="caution">
    <text evidence="7">The sequence shown here is derived from an EMBL/GenBank/DDBJ whole genome shotgun (WGS) entry which is preliminary data.</text>
</comment>
<sequence>MASPFLADSNLEQFGYTQELRRTLRLPDLIFYGMVFMVPIAPFAIFGNVFQVSGGMVALAYLAGMLAMMITAASYFQMVKAFPMSGSVYTYAGRGIAPSVGFLAGWAILLDYILAPCLLYVVAATSLHAIWPILPIWGYLAAFIVVNTIINYLGIRLTASFIKVFLIAELAVLGLFLVLGGWALAQGKGRGFTLDPIFNSATFSWGVLFAAVSVAVLSFLGFDGISMLSEETRSPAKHIGRAMALALLLAGLLFIAQSWVASLLVPDPAGLLANGDPNGSAFYDTAAVIAGNWLQVLTAVATAIAWGIADSLVAQVATSRLLYAMARDRQMPSFLARVSARRGVPTNSVLLVGVVSLVLGLYMSTRADGILLLANLVNFGAVIAFLTLHLSVIWHYMVRKRSNRIFVHLILPLVGFGILVGVVWNARLLAQQIGGIWLGVGVIVLIGLYVFGRRPALAGLAYAGSHR</sequence>
<comment type="subcellular location">
    <subcellularLocation>
        <location evidence="1">Membrane</location>
        <topology evidence="1">Multi-pass membrane protein</topology>
    </subcellularLocation>
</comment>
<dbReference type="InterPro" id="IPR050367">
    <property type="entry name" value="APC_superfamily"/>
</dbReference>
<dbReference type="PANTHER" id="PTHR42770">
    <property type="entry name" value="AMINO ACID TRANSPORTER-RELATED"/>
    <property type="match status" value="1"/>
</dbReference>
<reference evidence="7 8" key="1">
    <citation type="submission" date="2020-08" db="EMBL/GenBank/DDBJ databases">
        <title>Sequencing the genomes of 1000 actinobacteria strains.</title>
        <authorList>
            <person name="Klenk H.-P."/>
        </authorList>
    </citation>
    <scope>NUCLEOTIDE SEQUENCE [LARGE SCALE GENOMIC DNA]</scope>
    <source>
        <strain evidence="7 8">DSM 45362</strain>
    </source>
</reference>
<evidence type="ECO:0000256" key="2">
    <source>
        <dbReference type="ARBA" id="ARBA00022692"/>
    </source>
</evidence>
<feature type="transmembrane region" description="Helical" evidence="5">
    <location>
        <begin position="29"/>
        <end position="50"/>
    </location>
</feature>
<feature type="transmembrane region" description="Helical" evidence="5">
    <location>
        <begin position="129"/>
        <end position="153"/>
    </location>
</feature>
<evidence type="ECO:0000313" key="7">
    <source>
        <dbReference type="EMBL" id="MBB5872694.1"/>
    </source>
</evidence>
<feature type="transmembrane region" description="Helical" evidence="5">
    <location>
        <begin position="197"/>
        <end position="222"/>
    </location>
</feature>
<feature type="domain" description="Amino acid permease/ SLC12A" evidence="6">
    <location>
        <begin position="37"/>
        <end position="401"/>
    </location>
</feature>
<dbReference type="PANTHER" id="PTHR42770:SF16">
    <property type="entry name" value="AMINO ACID PERMEASE"/>
    <property type="match status" value="1"/>
</dbReference>
<dbReference type="GO" id="GO:0016020">
    <property type="term" value="C:membrane"/>
    <property type="evidence" value="ECO:0007669"/>
    <property type="project" value="UniProtKB-SubCell"/>
</dbReference>
<feature type="transmembrane region" description="Helical" evidence="5">
    <location>
        <begin position="96"/>
        <end position="123"/>
    </location>
</feature>
<accession>A0A841BX13</accession>
<proteinExistence type="predicted"/>
<evidence type="ECO:0000256" key="4">
    <source>
        <dbReference type="ARBA" id="ARBA00023136"/>
    </source>
</evidence>
<feature type="transmembrane region" description="Helical" evidence="5">
    <location>
        <begin position="370"/>
        <end position="393"/>
    </location>
</feature>
<evidence type="ECO:0000256" key="1">
    <source>
        <dbReference type="ARBA" id="ARBA00004141"/>
    </source>
</evidence>
<dbReference type="Gene3D" id="1.20.1740.10">
    <property type="entry name" value="Amino acid/polyamine transporter I"/>
    <property type="match status" value="1"/>
</dbReference>